<feature type="region of interest" description="Disordered" evidence="1">
    <location>
        <begin position="202"/>
        <end position="244"/>
    </location>
</feature>
<feature type="compositionally biased region" description="Polar residues" evidence="1">
    <location>
        <begin position="219"/>
        <end position="234"/>
    </location>
</feature>
<protein>
    <recommendedName>
        <fullName evidence="2">DUF4283 domain-containing protein</fullName>
    </recommendedName>
</protein>
<feature type="region of interest" description="Disordered" evidence="1">
    <location>
        <begin position="26"/>
        <end position="83"/>
    </location>
</feature>
<gene>
    <name evidence="3" type="ORF">RHGRI_020861</name>
</gene>
<evidence type="ECO:0000313" key="3">
    <source>
        <dbReference type="EMBL" id="KAG5540763.1"/>
    </source>
</evidence>
<dbReference type="PANTHER" id="PTHR31286">
    <property type="entry name" value="GLYCINE-RICH CELL WALL STRUCTURAL PROTEIN 1.8-LIKE"/>
    <property type="match status" value="1"/>
</dbReference>
<evidence type="ECO:0000259" key="2">
    <source>
        <dbReference type="Pfam" id="PF14111"/>
    </source>
</evidence>
<feature type="compositionally biased region" description="Low complexity" evidence="1">
    <location>
        <begin position="73"/>
        <end position="83"/>
    </location>
</feature>
<proteinExistence type="predicted"/>
<sequence length="656" mass="72915">MADGTISLAEGLGIKALDSNELRRKQKNFVGSESPLHIPISQTDKPNNSIPFEFGTPQMSNSGDYKNGSTFQSSSPTKKPSPSWKLQQVLFEESLRLEAEERAHQVQLQEVHGGVRDLRFTHLQSKQSDNSDSSIPIELGNPRSNYTAEVNRASSSTGLGTQLEAEECAHQVHIQQQQQEVLSNPNPKTLVNARGISYLEGDPNMGYPEEDTKPRWPWSSKNGPNQTAYTHPRQNPNGPKPKPKNWAALLQSQSPSFEMKLEFHPESFKGKEAQVEIDIELTDVGIWNKYLVGHFLDGKMPYPLVLSTARYQWKELFVAVKPDVAGCYLFEFRDEQAKQQVLDGGPYFFSQKYLVLKDWHRMMKPVKEQPSHIPAWVRLRNLPLELWNQECLSRVASTIGKPLHVDQATTKTSRQPGLLQTKSTNARICIEISAEYELPDDVRISVEGESVVVPIEYQVLPSMCKQCQVFGHSTAQCSKKSTSTPSQPNQDWTIVGNGTHRNHPTQLHPCATSSTSPSTTPAVVIDDSEDELEKVLESIVSSSQETLNLPRIEVPIPQLEEAVNIQKEPDLLSQQKLPVPIVHNGTLEEEDGNIKVTTSLSEQNAAVGPIFAAPVSRSATKKAATIAAKLKDKEPPDSSAILDFKLMLGGSNKSRK</sequence>
<dbReference type="PANTHER" id="PTHR31286:SF180">
    <property type="entry name" value="OS10G0362600 PROTEIN"/>
    <property type="match status" value="1"/>
</dbReference>
<evidence type="ECO:0000313" key="4">
    <source>
        <dbReference type="Proteomes" id="UP000823749"/>
    </source>
</evidence>
<accession>A0AAV6JLA0</accession>
<dbReference type="InterPro" id="IPR025558">
    <property type="entry name" value="DUF4283"/>
</dbReference>
<feature type="compositionally biased region" description="Polar residues" evidence="1">
    <location>
        <begin position="40"/>
        <end position="50"/>
    </location>
</feature>
<dbReference type="Proteomes" id="UP000823749">
    <property type="component" value="Chromosome 7"/>
</dbReference>
<feature type="domain" description="DUF4283" evidence="2">
    <location>
        <begin position="287"/>
        <end position="365"/>
    </location>
</feature>
<evidence type="ECO:0000256" key="1">
    <source>
        <dbReference type="SAM" id="MobiDB-lite"/>
    </source>
</evidence>
<feature type="compositionally biased region" description="Polar residues" evidence="1">
    <location>
        <begin position="57"/>
        <end position="72"/>
    </location>
</feature>
<keyword evidence="4" id="KW-1185">Reference proteome</keyword>
<comment type="caution">
    <text evidence="3">The sequence shown here is derived from an EMBL/GenBank/DDBJ whole genome shotgun (WGS) entry which is preliminary data.</text>
</comment>
<dbReference type="Pfam" id="PF14111">
    <property type="entry name" value="DUF4283"/>
    <property type="match status" value="1"/>
</dbReference>
<dbReference type="AlphaFoldDB" id="A0AAV6JLA0"/>
<reference evidence="3" key="1">
    <citation type="submission" date="2020-08" db="EMBL/GenBank/DDBJ databases">
        <title>Plant Genome Project.</title>
        <authorList>
            <person name="Zhang R.-G."/>
        </authorList>
    </citation>
    <scope>NUCLEOTIDE SEQUENCE</scope>
    <source>
        <strain evidence="3">WSP0</strain>
        <tissue evidence="3">Leaf</tissue>
    </source>
</reference>
<organism evidence="3 4">
    <name type="scientific">Rhododendron griersonianum</name>
    <dbReference type="NCBI Taxonomy" id="479676"/>
    <lineage>
        <taxon>Eukaryota</taxon>
        <taxon>Viridiplantae</taxon>
        <taxon>Streptophyta</taxon>
        <taxon>Embryophyta</taxon>
        <taxon>Tracheophyta</taxon>
        <taxon>Spermatophyta</taxon>
        <taxon>Magnoliopsida</taxon>
        <taxon>eudicotyledons</taxon>
        <taxon>Gunneridae</taxon>
        <taxon>Pentapetalae</taxon>
        <taxon>asterids</taxon>
        <taxon>Ericales</taxon>
        <taxon>Ericaceae</taxon>
        <taxon>Ericoideae</taxon>
        <taxon>Rhodoreae</taxon>
        <taxon>Rhododendron</taxon>
    </lineage>
</organism>
<dbReference type="InterPro" id="IPR040256">
    <property type="entry name" value="At4g02000-like"/>
</dbReference>
<dbReference type="EMBL" id="JACTNZ010000007">
    <property type="protein sequence ID" value="KAG5540763.1"/>
    <property type="molecule type" value="Genomic_DNA"/>
</dbReference>
<name>A0AAV6JLA0_9ERIC</name>